<protein>
    <recommendedName>
        <fullName evidence="2">Pyridine nucleotide-disulphide oxidoreductase dimerisation domain-containing protein</fullName>
    </recommendedName>
</protein>
<name>X1FQQ0_9ZZZZ</name>
<accession>X1FQQ0</accession>
<dbReference type="EMBL" id="BARU01000629">
    <property type="protein sequence ID" value="GAH23078.1"/>
    <property type="molecule type" value="Genomic_DNA"/>
</dbReference>
<feature type="non-terminal residue" evidence="1">
    <location>
        <position position="1"/>
    </location>
</feature>
<evidence type="ECO:0000313" key="1">
    <source>
        <dbReference type="EMBL" id="GAH23078.1"/>
    </source>
</evidence>
<reference evidence="1" key="1">
    <citation type="journal article" date="2014" name="Front. Microbiol.">
        <title>High frequency of phylogenetically diverse reductive dehalogenase-homologous genes in deep subseafloor sedimentary metagenomes.</title>
        <authorList>
            <person name="Kawai M."/>
            <person name="Futagami T."/>
            <person name="Toyoda A."/>
            <person name="Takaki Y."/>
            <person name="Nishi S."/>
            <person name="Hori S."/>
            <person name="Arai W."/>
            <person name="Tsubouchi T."/>
            <person name="Morono Y."/>
            <person name="Uchiyama I."/>
            <person name="Ito T."/>
            <person name="Fujiyama A."/>
            <person name="Inagaki F."/>
            <person name="Takami H."/>
        </authorList>
    </citation>
    <scope>NUCLEOTIDE SEQUENCE</scope>
    <source>
        <strain evidence="1">Expedition CK06-06</strain>
    </source>
</reference>
<sequence length="48" mass="5482">KIPLSKISEVVFIYPTLSEVVKTTATKALLEKLNNRWVKSLLKLVKKI</sequence>
<organism evidence="1">
    <name type="scientific">marine sediment metagenome</name>
    <dbReference type="NCBI Taxonomy" id="412755"/>
    <lineage>
        <taxon>unclassified sequences</taxon>
        <taxon>metagenomes</taxon>
        <taxon>ecological metagenomes</taxon>
    </lineage>
</organism>
<dbReference type="AlphaFoldDB" id="X1FQQ0"/>
<evidence type="ECO:0008006" key="2">
    <source>
        <dbReference type="Google" id="ProtNLM"/>
    </source>
</evidence>
<comment type="caution">
    <text evidence="1">The sequence shown here is derived from an EMBL/GenBank/DDBJ whole genome shotgun (WGS) entry which is preliminary data.</text>
</comment>
<proteinExistence type="predicted"/>
<gene>
    <name evidence="1" type="ORF">S03H2_01990</name>
</gene>